<keyword evidence="8" id="KW-0807">Transducer</keyword>
<evidence type="ECO:0000256" key="2">
    <source>
        <dbReference type="ARBA" id="ARBA00022475"/>
    </source>
</evidence>
<keyword evidence="12" id="KW-1185">Reference proteome</keyword>
<keyword evidence="2" id="KW-1003">Cell membrane</keyword>
<proteinExistence type="predicted"/>
<evidence type="ECO:0000256" key="8">
    <source>
        <dbReference type="ARBA" id="ARBA00023224"/>
    </source>
</evidence>
<evidence type="ECO:0000256" key="7">
    <source>
        <dbReference type="ARBA" id="ARBA00023170"/>
    </source>
</evidence>
<feature type="transmembrane region" description="Helical" evidence="9">
    <location>
        <begin position="43"/>
        <end position="66"/>
    </location>
</feature>
<keyword evidence="4 9" id="KW-1133">Transmembrane helix</keyword>
<dbReference type="PANTHER" id="PTHR24249:SF372">
    <property type="entry name" value="G-PROTEIN COUPLED RECEPTORS FAMILY 1 PROFILE DOMAIN-CONTAINING PROTEIN"/>
    <property type="match status" value="1"/>
</dbReference>
<dbReference type="SMART" id="SM01381">
    <property type="entry name" value="7TM_GPCR_Srsx"/>
    <property type="match status" value="1"/>
</dbReference>
<dbReference type="Proteomes" id="UP000275408">
    <property type="component" value="Unassembled WGS sequence"/>
</dbReference>
<dbReference type="PRINTS" id="PR00237">
    <property type="entry name" value="GPCRRHODOPSN"/>
</dbReference>
<dbReference type="Pfam" id="PF00001">
    <property type="entry name" value="7tm_1"/>
    <property type="match status" value="1"/>
</dbReference>
<keyword evidence="3 9" id="KW-0812">Transmembrane</keyword>
<evidence type="ECO:0000256" key="5">
    <source>
        <dbReference type="ARBA" id="ARBA00023040"/>
    </source>
</evidence>
<dbReference type="Gene3D" id="1.20.1070.10">
    <property type="entry name" value="Rhodopsin 7-helix transmembrane proteins"/>
    <property type="match status" value="2"/>
</dbReference>
<dbReference type="EMBL" id="RCHS01000888">
    <property type="protein sequence ID" value="RMX56202.1"/>
    <property type="molecule type" value="Genomic_DNA"/>
</dbReference>
<dbReference type="AlphaFoldDB" id="A0A3M6URC4"/>
<evidence type="ECO:0000259" key="10">
    <source>
        <dbReference type="PROSITE" id="PS50262"/>
    </source>
</evidence>
<dbReference type="GO" id="GO:0005886">
    <property type="term" value="C:plasma membrane"/>
    <property type="evidence" value="ECO:0007669"/>
    <property type="project" value="UniProtKB-SubCell"/>
</dbReference>
<evidence type="ECO:0000256" key="6">
    <source>
        <dbReference type="ARBA" id="ARBA00023136"/>
    </source>
</evidence>
<keyword evidence="5" id="KW-0297">G-protein coupled receptor</keyword>
<dbReference type="GO" id="GO:0004930">
    <property type="term" value="F:G protein-coupled receptor activity"/>
    <property type="evidence" value="ECO:0007669"/>
    <property type="project" value="UniProtKB-KW"/>
</dbReference>
<dbReference type="PANTHER" id="PTHR24249">
    <property type="entry name" value="HISTAMINE RECEPTOR-RELATED G-PROTEIN COUPLED RECEPTOR"/>
    <property type="match status" value="1"/>
</dbReference>
<dbReference type="CDD" id="cd00637">
    <property type="entry name" value="7tm_classA_rhodopsin-like"/>
    <property type="match status" value="1"/>
</dbReference>
<name>A0A3M6URC4_POCDA</name>
<sequence>MASAEVISLSVINVFLSVFGCVMNILVVLAIQLNPELQKGLNLLIVSLTVADLVNCLIAQPMYVYYLSNKGDTSYLAALRIVAFIGLHAVFSNLITITYHRMKALSRPLSHLLLVSQRDLLVFITITWIVSIIVGIIFATEPGEEAGAYVHGVMILLLILTYLRMLWVSRRKRAKIAQEAGTANYHQQAATMEHENAAAITSAILVGTTLLCYLPDVLLDFMGKGEETRLMGTYTLLFSSSALNPCIVIWRNQLFRRALLQTLRLRD</sequence>
<comment type="caution">
    <text evidence="11">The sequence shown here is derived from an EMBL/GenBank/DDBJ whole genome shotgun (WGS) entry which is preliminary data.</text>
</comment>
<evidence type="ECO:0000256" key="3">
    <source>
        <dbReference type="ARBA" id="ARBA00022692"/>
    </source>
</evidence>
<keyword evidence="7" id="KW-0675">Receptor</keyword>
<evidence type="ECO:0000256" key="9">
    <source>
        <dbReference type="SAM" id="Phobius"/>
    </source>
</evidence>
<dbReference type="InterPro" id="IPR000276">
    <property type="entry name" value="GPCR_Rhodpsn"/>
</dbReference>
<feature type="domain" description="G-protein coupled receptors family 1 profile" evidence="10">
    <location>
        <begin position="23"/>
        <end position="136"/>
    </location>
</feature>
<dbReference type="InterPro" id="IPR017452">
    <property type="entry name" value="GPCR_Rhodpsn_7TM"/>
</dbReference>
<evidence type="ECO:0000313" key="12">
    <source>
        <dbReference type="Proteomes" id="UP000275408"/>
    </source>
</evidence>
<dbReference type="OrthoDB" id="5958442at2759"/>
<feature type="transmembrane region" description="Helical" evidence="9">
    <location>
        <begin position="197"/>
        <end position="219"/>
    </location>
</feature>
<accession>A0A3M6URC4</accession>
<evidence type="ECO:0000256" key="1">
    <source>
        <dbReference type="ARBA" id="ARBA00004651"/>
    </source>
</evidence>
<comment type="subcellular location">
    <subcellularLocation>
        <location evidence="1">Cell membrane</location>
        <topology evidence="1">Multi-pass membrane protein</topology>
    </subcellularLocation>
</comment>
<dbReference type="PROSITE" id="PS50262">
    <property type="entry name" value="G_PROTEIN_RECEP_F1_2"/>
    <property type="match status" value="1"/>
</dbReference>
<protein>
    <recommendedName>
        <fullName evidence="10">G-protein coupled receptors family 1 profile domain-containing protein</fullName>
    </recommendedName>
</protein>
<evidence type="ECO:0000256" key="4">
    <source>
        <dbReference type="ARBA" id="ARBA00022989"/>
    </source>
</evidence>
<feature type="transmembrane region" description="Helical" evidence="9">
    <location>
        <begin position="146"/>
        <end position="167"/>
    </location>
</feature>
<feature type="transmembrane region" description="Helical" evidence="9">
    <location>
        <begin position="120"/>
        <end position="140"/>
    </location>
</feature>
<evidence type="ECO:0000313" key="11">
    <source>
        <dbReference type="EMBL" id="RMX56202.1"/>
    </source>
</evidence>
<dbReference type="SUPFAM" id="SSF81321">
    <property type="entry name" value="Family A G protein-coupled receptor-like"/>
    <property type="match status" value="1"/>
</dbReference>
<dbReference type="InterPro" id="IPR050569">
    <property type="entry name" value="TAAR"/>
</dbReference>
<organism evidence="11 12">
    <name type="scientific">Pocillopora damicornis</name>
    <name type="common">Cauliflower coral</name>
    <name type="synonym">Millepora damicornis</name>
    <dbReference type="NCBI Taxonomy" id="46731"/>
    <lineage>
        <taxon>Eukaryota</taxon>
        <taxon>Metazoa</taxon>
        <taxon>Cnidaria</taxon>
        <taxon>Anthozoa</taxon>
        <taxon>Hexacorallia</taxon>
        <taxon>Scleractinia</taxon>
        <taxon>Astrocoeniina</taxon>
        <taxon>Pocilloporidae</taxon>
        <taxon>Pocillopora</taxon>
    </lineage>
</organism>
<feature type="transmembrane region" description="Helical" evidence="9">
    <location>
        <begin position="231"/>
        <end position="250"/>
    </location>
</feature>
<reference evidence="11 12" key="1">
    <citation type="journal article" date="2018" name="Sci. Rep.">
        <title>Comparative analysis of the Pocillopora damicornis genome highlights role of immune system in coral evolution.</title>
        <authorList>
            <person name="Cunning R."/>
            <person name="Bay R.A."/>
            <person name="Gillette P."/>
            <person name="Baker A.C."/>
            <person name="Traylor-Knowles N."/>
        </authorList>
    </citation>
    <scope>NUCLEOTIDE SEQUENCE [LARGE SCALE GENOMIC DNA]</scope>
    <source>
        <strain evidence="11">RSMAS</strain>
        <tissue evidence="11">Whole animal</tissue>
    </source>
</reference>
<gene>
    <name evidence="11" type="ORF">pdam_00015876</name>
</gene>
<feature type="transmembrane region" description="Helical" evidence="9">
    <location>
        <begin position="6"/>
        <end position="31"/>
    </location>
</feature>
<feature type="transmembrane region" description="Helical" evidence="9">
    <location>
        <begin position="78"/>
        <end position="99"/>
    </location>
</feature>
<keyword evidence="6 9" id="KW-0472">Membrane</keyword>